<dbReference type="EMBL" id="JAMPKX010000001">
    <property type="protein sequence ID" value="MEP0946068.1"/>
    <property type="molecule type" value="Genomic_DNA"/>
</dbReference>
<reference evidence="1 2" key="1">
    <citation type="submission" date="2022-04" db="EMBL/GenBank/DDBJ databases">
        <title>Positive selection, recombination, and allopatry shape intraspecific diversity of widespread and dominant cyanobacteria.</title>
        <authorList>
            <person name="Wei J."/>
            <person name="Shu W."/>
            <person name="Hu C."/>
        </authorList>
    </citation>
    <scope>NUCLEOTIDE SEQUENCE [LARGE SCALE GENOMIC DNA]</scope>
    <source>
        <strain evidence="1 2">DQ-A4</strain>
    </source>
</reference>
<keyword evidence="2" id="KW-1185">Reference proteome</keyword>
<protein>
    <recommendedName>
        <fullName evidence="3">DDE transposase family protein</fullName>
    </recommendedName>
</protein>
<evidence type="ECO:0000313" key="2">
    <source>
        <dbReference type="Proteomes" id="UP001482513"/>
    </source>
</evidence>
<dbReference type="Proteomes" id="UP001482513">
    <property type="component" value="Unassembled WGS sequence"/>
</dbReference>
<sequence length="63" mass="7198">MSERNEGWYVVQAEDGTCNVLSAESISRERLQERRPMWGPYATQQEAITRRVGLIRSGKCEPA</sequence>
<accession>A0ABV0K2B6</accession>
<proteinExistence type="predicted"/>
<dbReference type="RefSeq" id="WP_190524215.1">
    <property type="nucleotide sequence ID" value="NZ_JAMPKX010000001.1"/>
</dbReference>
<comment type="caution">
    <text evidence="1">The sequence shown here is derived from an EMBL/GenBank/DDBJ whole genome shotgun (WGS) entry which is preliminary data.</text>
</comment>
<evidence type="ECO:0000313" key="1">
    <source>
        <dbReference type="EMBL" id="MEP0946068.1"/>
    </source>
</evidence>
<name>A0ABV0K2B6_9CYAN</name>
<organism evidence="1 2">
    <name type="scientific">Leptolyngbya subtilissima DQ-A4</name>
    <dbReference type="NCBI Taxonomy" id="2933933"/>
    <lineage>
        <taxon>Bacteria</taxon>
        <taxon>Bacillati</taxon>
        <taxon>Cyanobacteriota</taxon>
        <taxon>Cyanophyceae</taxon>
        <taxon>Leptolyngbyales</taxon>
        <taxon>Leptolyngbyaceae</taxon>
        <taxon>Leptolyngbya group</taxon>
        <taxon>Leptolyngbya</taxon>
    </lineage>
</organism>
<evidence type="ECO:0008006" key="3">
    <source>
        <dbReference type="Google" id="ProtNLM"/>
    </source>
</evidence>
<gene>
    <name evidence="1" type="ORF">NC992_04200</name>
</gene>